<feature type="transmembrane region" description="Helical" evidence="8">
    <location>
        <begin position="108"/>
        <end position="126"/>
    </location>
</feature>
<dbReference type="InterPro" id="IPR037294">
    <property type="entry name" value="ABC_BtuC-like"/>
</dbReference>
<feature type="transmembrane region" description="Helical" evidence="8">
    <location>
        <begin position="249"/>
        <end position="282"/>
    </location>
</feature>
<dbReference type="RefSeq" id="WP_311556537.1">
    <property type="nucleotide sequence ID" value="NZ_JAVREJ010000008.1"/>
</dbReference>
<evidence type="ECO:0000313" key="9">
    <source>
        <dbReference type="EMBL" id="MDT0350504.1"/>
    </source>
</evidence>
<keyword evidence="7 8" id="KW-0472">Membrane</keyword>
<dbReference type="SUPFAM" id="SSF81345">
    <property type="entry name" value="ABC transporter involved in vitamin B12 uptake, BtuC"/>
    <property type="match status" value="2"/>
</dbReference>
<dbReference type="EMBL" id="JAVREJ010000008">
    <property type="protein sequence ID" value="MDT0350504.1"/>
    <property type="molecule type" value="Genomic_DNA"/>
</dbReference>
<protein>
    <submittedName>
        <fullName evidence="9">Iron ABC transporter permease</fullName>
    </submittedName>
</protein>
<gene>
    <name evidence="9" type="ORF">RM445_13315</name>
</gene>
<evidence type="ECO:0000256" key="7">
    <source>
        <dbReference type="ARBA" id="ARBA00023136"/>
    </source>
</evidence>
<feature type="transmembrane region" description="Helical" evidence="8">
    <location>
        <begin position="510"/>
        <end position="532"/>
    </location>
</feature>
<feature type="transmembrane region" description="Helical" evidence="8">
    <location>
        <begin position="160"/>
        <end position="182"/>
    </location>
</feature>
<sequence length="694" mass="69393">MSQLTAIPPVAAPARRLRVASVVVVGLVAAALLAAVHLTQGTADVGLADLVRLLLDGSGTEQEVAVVVASRMPRLLAGVLVGVALGVSGAALQSIARNPLASPDTLGVDAGAYLLLVLAIALRWTLPLPFAGGLAFVGGLAAAALVLTLASGAGSGPTRLVLAGSAIAMALDSVTVTLLLLFRTETSGLFAWGSGSLAQYGLSSVTWMGPLVLLTAGALVALSGRLDIHGLGDDAAAVLGVNSRRLRLVVVLLAVLLAAASVTVAGPIGFVGLAAPAIVRLLGPRIPGLLRHRVLLPVSALSGIVVVLGADVLVRFALGAQVGGVEVPTGVVTSLFGAVFLVVLACRYRSSGPVRPAPVARSSRLRGRRGFVVVAVVVAVAAGAAAVSGLLLGDAWLLTGDLANWVAGRSGPIVTNVLDARVPRVLAALVAGAALAVAGAIIQAGCRNPLAEPGILGVTSGAGLGAVLVLTLVPTAGTWPITGAAFAGAMVASVVVFGLAARGGLESDRLVLIGVGVAAAADALITVVIVLTDPWSIAKALTWLSGSTYRRTLPLVVPATTVLLLSVPLLGGAHRTLDLLAVDDDTPRLVGVRLDRARPLLLGVACLLTATAVSAVGVISFVGLVAPHAARALVGARHARMLPVAALLGALLVSAADTLGRTVIAPGQLPAGLLAALVGTPYFVWLLWRSRSVD</sequence>
<feature type="transmembrane region" description="Helical" evidence="8">
    <location>
        <begin position="600"/>
        <end position="626"/>
    </location>
</feature>
<accession>A0ABU2NB51</accession>
<keyword evidence="4" id="KW-1003">Cell membrane</keyword>
<reference evidence="10" key="1">
    <citation type="submission" date="2023-07" db="EMBL/GenBank/DDBJ databases">
        <title>30 novel species of actinomycetes from the DSMZ collection.</title>
        <authorList>
            <person name="Nouioui I."/>
        </authorList>
    </citation>
    <scope>NUCLEOTIDE SEQUENCE [LARGE SCALE GENOMIC DNA]</scope>
    <source>
        <strain evidence="10">DSM 45834</strain>
    </source>
</reference>
<feature type="transmembrane region" description="Helical" evidence="8">
    <location>
        <begin position="75"/>
        <end position="96"/>
    </location>
</feature>
<feature type="transmembrane region" description="Helical" evidence="8">
    <location>
        <begin position="671"/>
        <end position="688"/>
    </location>
</feature>
<comment type="similarity">
    <text evidence="2">Belongs to the binding-protein-dependent transport system permease family. FecCD subfamily.</text>
</comment>
<evidence type="ECO:0000256" key="6">
    <source>
        <dbReference type="ARBA" id="ARBA00022989"/>
    </source>
</evidence>
<keyword evidence="5 8" id="KW-0812">Transmembrane</keyword>
<keyword evidence="10" id="KW-1185">Reference proteome</keyword>
<feature type="transmembrane region" description="Helical" evidence="8">
    <location>
        <begin position="479"/>
        <end position="501"/>
    </location>
</feature>
<dbReference type="NCBIfam" id="NF007867">
    <property type="entry name" value="PRK10577.1-3"/>
    <property type="match status" value="1"/>
</dbReference>
<evidence type="ECO:0000313" key="10">
    <source>
        <dbReference type="Proteomes" id="UP001183202"/>
    </source>
</evidence>
<feature type="transmembrane region" description="Helical" evidence="8">
    <location>
        <begin position="133"/>
        <end position="154"/>
    </location>
</feature>
<feature type="transmembrane region" description="Helical" evidence="8">
    <location>
        <begin position="20"/>
        <end position="38"/>
    </location>
</feature>
<comment type="caution">
    <text evidence="9">The sequence shown here is derived from an EMBL/GenBank/DDBJ whole genome shotgun (WGS) entry which is preliminary data.</text>
</comment>
<keyword evidence="3" id="KW-0813">Transport</keyword>
<organism evidence="9 10">
    <name type="scientific">Pseudonocardia charpentierae</name>
    <dbReference type="NCBI Taxonomy" id="3075545"/>
    <lineage>
        <taxon>Bacteria</taxon>
        <taxon>Bacillati</taxon>
        <taxon>Actinomycetota</taxon>
        <taxon>Actinomycetes</taxon>
        <taxon>Pseudonocardiales</taxon>
        <taxon>Pseudonocardiaceae</taxon>
        <taxon>Pseudonocardia</taxon>
    </lineage>
</organism>
<feature type="transmembrane region" description="Helical" evidence="8">
    <location>
        <begin position="202"/>
        <end position="222"/>
    </location>
</feature>
<feature type="transmembrane region" description="Helical" evidence="8">
    <location>
        <begin position="330"/>
        <end position="350"/>
    </location>
</feature>
<dbReference type="Gene3D" id="1.10.3470.10">
    <property type="entry name" value="ABC transporter involved in vitamin B12 uptake, BtuC"/>
    <property type="match status" value="2"/>
</dbReference>
<feature type="transmembrane region" description="Helical" evidence="8">
    <location>
        <begin position="638"/>
        <end position="659"/>
    </location>
</feature>
<name>A0ABU2NB51_9PSEU</name>
<evidence type="ECO:0000256" key="2">
    <source>
        <dbReference type="ARBA" id="ARBA00007935"/>
    </source>
</evidence>
<dbReference type="PANTHER" id="PTHR30472:SF37">
    <property type="entry name" value="FE(3+) DICITRATE TRANSPORT SYSTEM PERMEASE PROTEIN FECD-RELATED"/>
    <property type="match status" value="1"/>
</dbReference>
<dbReference type="Pfam" id="PF01032">
    <property type="entry name" value="FecCD"/>
    <property type="match status" value="2"/>
</dbReference>
<evidence type="ECO:0000256" key="4">
    <source>
        <dbReference type="ARBA" id="ARBA00022475"/>
    </source>
</evidence>
<evidence type="ECO:0000256" key="8">
    <source>
        <dbReference type="SAM" id="Phobius"/>
    </source>
</evidence>
<keyword evidence="6 8" id="KW-1133">Transmembrane helix</keyword>
<evidence type="ECO:0000256" key="5">
    <source>
        <dbReference type="ARBA" id="ARBA00022692"/>
    </source>
</evidence>
<feature type="transmembrane region" description="Helical" evidence="8">
    <location>
        <begin position="371"/>
        <end position="392"/>
    </location>
</feature>
<proteinExistence type="inferred from homology"/>
<comment type="subcellular location">
    <subcellularLocation>
        <location evidence="1">Cell membrane</location>
        <topology evidence="1">Multi-pass membrane protein</topology>
    </subcellularLocation>
</comment>
<dbReference type="Proteomes" id="UP001183202">
    <property type="component" value="Unassembled WGS sequence"/>
</dbReference>
<evidence type="ECO:0000256" key="3">
    <source>
        <dbReference type="ARBA" id="ARBA00022448"/>
    </source>
</evidence>
<evidence type="ECO:0000256" key="1">
    <source>
        <dbReference type="ARBA" id="ARBA00004651"/>
    </source>
</evidence>
<dbReference type="CDD" id="cd06550">
    <property type="entry name" value="TM_ABC_iron-siderophores_like"/>
    <property type="match status" value="2"/>
</dbReference>
<feature type="transmembrane region" description="Helical" evidence="8">
    <location>
        <begin position="425"/>
        <end position="442"/>
    </location>
</feature>
<feature type="transmembrane region" description="Helical" evidence="8">
    <location>
        <begin position="552"/>
        <end position="570"/>
    </location>
</feature>
<dbReference type="PANTHER" id="PTHR30472">
    <property type="entry name" value="FERRIC ENTEROBACTIN TRANSPORT SYSTEM PERMEASE PROTEIN"/>
    <property type="match status" value="1"/>
</dbReference>
<dbReference type="InterPro" id="IPR000522">
    <property type="entry name" value="ABC_transptr_permease_BtuC"/>
</dbReference>
<feature type="transmembrane region" description="Helical" evidence="8">
    <location>
        <begin position="454"/>
        <end position="473"/>
    </location>
</feature>